<keyword evidence="1" id="KW-0472">Membrane</keyword>
<proteinExistence type="predicted"/>
<dbReference type="InterPro" id="IPR025058">
    <property type="entry name" value="DUF3995"/>
</dbReference>
<protein>
    <recommendedName>
        <fullName evidence="4">DUF3995 domain-containing protein</fullName>
    </recommendedName>
</protein>
<gene>
    <name evidence="2" type="ORF">J2S19_004220</name>
</gene>
<dbReference type="EMBL" id="JAUSUD010000026">
    <property type="protein sequence ID" value="MDQ0232898.1"/>
    <property type="molecule type" value="Genomic_DNA"/>
</dbReference>
<evidence type="ECO:0000256" key="1">
    <source>
        <dbReference type="SAM" id="Phobius"/>
    </source>
</evidence>
<evidence type="ECO:0008006" key="4">
    <source>
        <dbReference type="Google" id="ProtNLM"/>
    </source>
</evidence>
<evidence type="ECO:0000313" key="2">
    <source>
        <dbReference type="EMBL" id="MDQ0232898.1"/>
    </source>
</evidence>
<feature type="transmembrane region" description="Helical" evidence="1">
    <location>
        <begin position="6"/>
        <end position="25"/>
    </location>
</feature>
<dbReference type="Pfam" id="PF13160">
    <property type="entry name" value="DUF3995"/>
    <property type="match status" value="1"/>
</dbReference>
<dbReference type="Proteomes" id="UP001234495">
    <property type="component" value="Unassembled WGS sequence"/>
</dbReference>
<keyword evidence="3" id="KW-1185">Reference proteome</keyword>
<comment type="caution">
    <text evidence="2">The sequence shown here is derived from an EMBL/GenBank/DDBJ whole genome shotgun (WGS) entry which is preliminary data.</text>
</comment>
<keyword evidence="1" id="KW-0812">Transmembrane</keyword>
<dbReference type="RefSeq" id="WP_307345474.1">
    <property type="nucleotide sequence ID" value="NZ_JAUSUD010000026.1"/>
</dbReference>
<feature type="transmembrane region" description="Helical" evidence="1">
    <location>
        <begin position="53"/>
        <end position="73"/>
    </location>
</feature>
<evidence type="ECO:0000313" key="3">
    <source>
        <dbReference type="Proteomes" id="UP001234495"/>
    </source>
</evidence>
<accession>A0ABT9ZKU9</accession>
<keyword evidence="1" id="KW-1133">Transmembrane helix</keyword>
<sequence>MQQLFIYLSFIILGLLSVLHFYWLFGGRWGIQFSLPEKVEGGTVFTLRRIETLAVAIGLMGMASILLIQNNLIPFLTPNTFTKWSSIIIM</sequence>
<organism evidence="2 3">
    <name type="scientific">Metabacillus malikii</name>
    <dbReference type="NCBI Taxonomy" id="1504265"/>
    <lineage>
        <taxon>Bacteria</taxon>
        <taxon>Bacillati</taxon>
        <taxon>Bacillota</taxon>
        <taxon>Bacilli</taxon>
        <taxon>Bacillales</taxon>
        <taxon>Bacillaceae</taxon>
        <taxon>Metabacillus</taxon>
    </lineage>
</organism>
<reference evidence="2 3" key="1">
    <citation type="submission" date="2023-07" db="EMBL/GenBank/DDBJ databases">
        <title>Genomic Encyclopedia of Type Strains, Phase IV (KMG-IV): sequencing the most valuable type-strain genomes for metagenomic binning, comparative biology and taxonomic classification.</title>
        <authorList>
            <person name="Goeker M."/>
        </authorList>
    </citation>
    <scope>NUCLEOTIDE SEQUENCE [LARGE SCALE GENOMIC DNA]</scope>
    <source>
        <strain evidence="2 3">DSM 29005</strain>
    </source>
</reference>
<name>A0ABT9ZKU9_9BACI</name>